<dbReference type="SUPFAM" id="SSF48008">
    <property type="entry name" value="GntR ligand-binding domain-like"/>
    <property type="match status" value="1"/>
</dbReference>
<organism evidence="5">
    <name type="scientific">Mycobacterium colombiense</name>
    <dbReference type="NCBI Taxonomy" id="339268"/>
    <lineage>
        <taxon>Bacteria</taxon>
        <taxon>Bacillati</taxon>
        <taxon>Actinomycetota</taxon>
        <taxon>Actinomycetes</taxon>
        <taxon>Mycobacteriales</taxon>
        <taxon>Mycobacteriaceae</taxon>
        <taxon>Mycobacterium</taxon>
        <taxon>Mycobacterium avium complex (MAC)</taxon>
    </lineage>
</organism>
<proteinExistence type="predicted"/>
<sequence length="211" mass="23517">MAEHIRRMIFERQLEAGDRVPQDEIAAHLGVSRVPVREAVIALASEGWLAAEPHRGAFVIGLDENSTYDHFELIGMFYGFCARRAVERGSDEQIAQLAEVNKALQKTSDPDELWDCNNVFLRHLVLAAGSRRVVSMARVITGSIIPGNYFAEVPGSDRIHKRGMRAVMHAIAIRAGETAEREFAHLFHTEADHVVELLSARGFFSPAKDDK</sequence>
<evidence type="ECO:0000313" key="5">
    <source>
        <dbReference type="EMBL" id="OBB84853.1"/>
    </source>
</evidence>
<dbReference type="SMART" id="SM00895">
    <property type="entry name" value="FCD"/>
    <property type="match status" value="1"/>
</dbReference>
<dbReference type="Gene3D" id="1.10.10.10">
    <property type="entry name" value="Winged helix-like DNA-binding domain superfamily/Winged helix DNA-binding domain"/>
    <property type="match status" value="1"/>
</dbReference>
<name>A0A1A0VNQ9_9MYCO</name>
<dbReference type="SUPFAM" id="SSF46785">
    <property type="entry name" value="Winged helix' DNA-binding domain"/>
    <property type="match status" value="1"/>
</dbReference>
<dbReference type="InterPro" id="IPR011711">
    <property type="entry name" value="GntR_C"/>
</dbReference>
<protein>
    <submittedName>
        <fullName evidence="5">GntR family transcriptional regulator</fullName>
    </submittedName>
</protein>
<dbReference type="PANTHER" id="PTHR43537">
    <property type="entry name" value="TRANSCRIPTIONAL REGULATOR, GNTR FAMILY"/>
    <property type="match status" value="1"/>
</dbReference>
<evidence type="ECO:0000256" key="2">
    <source>
        <dbReference type="ARBA" id="ARBA00023125"/>
    </source>
</evidence>
<dbReference type="Pfam" id="PF00392">
    <property type="entry name" value="GntR"/>
    <property type="match status" value="1"/>
</dbReference>
<dbReference type="GO" id="GO:0003700">
    <property type="term" value="F:DNA-binding transcription factor activity"/>
    <property type="evidence" value="ECO:0007669"/>
    <property type="project" value="InterPro"/>
</dbReference>
<dbReference type="PANTHER" id="PTHR43537:SF45">
    <property type="entry name" value="GNTR FAMILY REGULATORY PROTEIN"/>
    <property type="match status" value="1"/>
</dbReference>
<evidence type="ECO:0000256" key="3">
    <source>
        <dbReference type="ARBA" id="ARBA00023163"/>
    </source>
</evidence>
<dbReference type="InterPro" id="IPR036390">
    <property type="entry name" value="WH_DNA-bd_sf"/>
</dbReference>
<dbReference type="Proteomes" id="UP000091914">
    <property type="component" value="Unassembled WGS sequence"/>
</dbReference>
<keyword evidence="1" id="KW-0805">Transcription regulation</keyword>
<evidence type="ECO:0000259" key="4">
    <source>
        <dbReference type="PROSITE" id="PS50949"/>
    </source>
</evidence>
<accession>A0A1A0VNQ9</accession>
<dbReference type="AlphaFoldDB" id="A0A1A0VNQ9"/>
<dbReference type="CDD" id="cd07377">
    <property type="entry name" value="WHTH_GntR"/>
    <property type="match status" value="1"/>
</dbReference>
<keyword evidence="2" id="KW-0238">DNA-binding</keyword>
<dbReference type="InterPro" id="IPR008920">
    <property type="entry name" value="TF_FadR/GntR_C"/>
</dbReference>
<dbReference type="Gene3D" id="1.20.120.530">
    <property type="entry name" value="GntR ligand-binding domain-like"/>
    <property type="match status" value="1"/>
</dbReference>
<dbReference type="EMBL" id="LZSX01000047">
    <property type="protein sequence ID" value="OBB84853.1"/>
    <property type="molecule type" value="Genomic_DNA"/>
</dbReference>
<dbReference type="GO" id="GO:0003677">
    <property type="term" value="F:DNA binding"/>
    <property type="evidence" value="ECO:0007669"/>
    <property type="project" value="UniProtKB-KW"/>
</dbReference>
<evidence type="ECO:0000256" key="1">
    <source>
        <dbReference type="ARBA" id="ARBA00023015"/>
    </source>
</evidence>
<gene>
    <name evidence="5" type="ORF">A5760_09170</name>
</gene>
<dbReference type="SMART" id="SM00345">
    <property type="entry name" value="HTH_GNTR"/>
    <property type="match status" value="1"/>
</dbReference>
<dbReference type="InterPro" id="IPR036388">
    <property type="entry name" value="WH-like_DNA-bd_sf"/>
</dbReference>
<dbReference type="InterPro" id="IPR000524">
    <property type="entry name" value="Tscrpt_reg_HTH_GntR"/>
</dbReference>
<comment type="caution">
    <text evidence="5">The sequence shown here is derived from an EMBL/GenBank/DDBJ whole genome shotgun (WGS) entry which is preliminary data.</text>
</comment>
<reference evidence="5" key="1">
    <citation type="submission" date="2016-06" db="EMBL/GenBank/DDBJ databases">
        <authorList>
            <person name="Kjaerup R.B."/>
            <person name="Dalgaard T.S."/>
            <person name="Juul-Madsen H.R."/>
        </authorList>
    </citation>
    <scope>NUCLEOTIDE SEQUENCE [LARGE SCALE GENOMIC DNA]</scope>
    <source>
        <strain evidence="5">852002-51834_SCH5396731</strain>
    </source>
</reference>
<dbReference type="Pfam" id="PF07729">
    <property type="entry name" value="FCD"/>
    <property type="match status" value="1"/>
</dbReference>
<dbReference type="PROSITE" id="PS50949">
    <property type="entry name" value="HTH_GNTR"/>
    <property type="match status" value="1"/>
</dbReference>
<keyword evidence="3" id="KW-0804">Transcription</keyword>
<feature type="domain" description="HTH gntR-type" evidence="4">
    <location>
        <begin position="1"/>
        <end position="62"/>
    </location>
</feature>